<comment type="caution">
    <text evidence="8">The sequence shown here is derived from an EMBL/GenBank/DDBJ whole genome shotgun (WGS) entry which is preliminary data.</text>
</comment>
<evidence type="ECO:0000256" key="1">
    <source>
        <dbReference type="ARBA" id="ARBA00005213"/>
    </source>
</evidence>
<reference evidence="8 9" key="1">
    <citation type="submission" date="2018-03" db="EMBL/GenBank/DDBJ databases">
        <title>Genomic Encyclopedia of Archaeal and Bacterial Type Strains, Phase II (KMG-II): from individual species to whole genera.</title>
        <authorList>
            <person name="Goeker M."/>
        </authorList>
    </citation>
    <scope>NUCLEOTIDE SEQUENCE [LARGE SCALE GENOMIC DNA]</scope>
    <source>
        <strain evidence="8 9">DSM 27267</strain>
    </source>
</reference>
<keyword evidence="10" id="KW-1185">Reference proteome</keyword>
<organism evidence="8 9">
    <name type="scientific">Prolixibacter denitrificans</name>
    <dbReference type="NCBI Taxonomy" id="1541063"/>
    <lineage>
        <taxon>Bacteria</taxon>
        <taxon>Pseudomonadati</taxon>
        <taxon>Bacteroidota</taxon>
        <taxon>Bacteroidia</taxon>
        <taxon>Marinilabiliales</taxon>
        <taxon>Prolixibacteraceae</taxon>
        <taxon>Prolixibacter</taxon>
    </lineage>
</organism>
<gene>
    <name evidence="8" type="ORF">CLV93_101409</name>
    <name evidence="7" type="ORF">JCM18694_03190</name>
</gene>
<dbReference type="PIRSF" id="PIRSF006356">
    <property type="entry name" value="Arg_deiminase"/>
    <property type="match status" value="1"/>
</dbReference>
<evidence type="ECO:0000313" key="8">
    <source>
        <dbReference type="EMBL" id="PSK85453.1"/>
    </source>
</evidence>
<dbReference type="PRINTS" id="PR01466">
    <property type="entry name" value="ARGDEIMINASE"/>
</dbReference>
<dbReference type="EC" id="3.5.3.6" evidence="3"/>
<dbReference type="Gene3D" id="1.10.3930.10">
    <property type="entry name" value="Arginine deiminase"/>
    <property type="match status" value="1"/>
</dbReference>
<dbReference type="GO" id="GO:0016990">
    <property type="term" value="F:arginine deiminase activity"/>
    <property type="evidence" value="ECO:0007669"/>
    <property type="project" value="UniProtKB-EC"/>
</dbReference>
<dbReference type="EMBL" id="PYGC01000001">
    <property type="protein sequence ID" value="PSK85453.1"/>
    <property type="molecule type" value="Genomic_DNA"/>
</dbReference>
<dbReference type="PANTHER" id="PTHR47271">
    <property type="entry name" value="ARGININE DEIMINASE"/>
    <property type="match status" value="1"/>
</dbReference>
<comment type="pathway">
    <text evidence="1">Amino-acid degradation; L-arginine degradation via ADI pathway; carbamoyl phosphate from L-arginine: step 1/2.</text>
</comment>
<evidence type="ECO:0000313" key="10">
    <source>
        <dbReference type="Proteomes" id="UP000396862"/>
    </source>
</evidence>
<keyword evidence="4" id="KW-0378">Hydrolase</keyword>
<reference evidence="7 10" key="2">
    <citation type="submission" date="2019-10" db="EMBL/GenBank/DDBJ databases">
        <title>Prolixibacter strains distinguished by the presence of nitrate reductase genes were adept at nitrate-dependent anaerobic corrosion of metallic iron and carbon steel.</title>
        <authorList>
            <person name="Iino T."/>
            <person name="Shono N."/>
            <person name="Ito K."/>
            <person name="Nakamura R."/>
            <person name="Sueoka K."/>
            <person name="Harayama S."/>
            <person name="Ohkuma M."/>
        </authorList>
    </citation>
    <scope>NUCLEOTIDE SEQUENCE [LARGE SCALE GENOMIC DNA]</scope>
    <source>
        <strain evidence="7 10">MIC1-1</strain>
    </source>
</reference>
<dbReference type="AlphaFoldDB" id="A0A2P8CKJ4"/>
<name>A0A2P8CKJ4_9BACT</name>
<evidence type="ECO:0000256" key="3">
    <source>
        <dbReference type="ARBA" id="ARBA00012171"/>
    </source>
</evidence>
<evidence type="ECO:0000313" key="7">
    <source>
        <dbReference type="EMBL" id="GET20073.1"/>
    </source>
</evidence>
<feature type="active site" description="Amidino-cysteine intermediate" evidence="6">
    <location>
        <position position="411"/>
    </location>
</feature>
<dbReference type="InterPro" id="IPR003876">
    <property type="entry name" value="Arg_deiminase"/>
</dbReference>
<evidence type="ECO:0000256" key="5">
    <source>
        <dbReference type="ARBA" id="ARBA00049429"/>
    </source>
</evidence>
<protein>
    <recommendedName>
        <fullName evidence="3">arginine deiminase</fullName>
        <ecNumber evidence="3">3.5.3.6</ecNumber>
    </recommendedName>
</protein>
<evidence type="ECO:0000256" key="6">
    <source>
        <dbReference type="PIRSR" id="PIRSR006356-1"/>
    </source>
</evidence>
<dbReference type="EMBL" id="BLAU01000001">
    <property type="protein sequence ID" value="GET20073.1"/>
    <property type="molecule type" value="Genomic_DNA"/>
</dbReference>
<dbReference type="OrthoDB" id="9807502at2"/>
<dbReference type="RefSeq" id="WP_106540496.1">
    <property type="nucleotide sequence ID" value="NZ_BLAU01000001.1"/>
</dbReference>
<dbReference type="Pfam" id="PF02274">
    <property type="entry name" value="ADI"/>
    <property type="match status" value="1"/>
</dbReference>
<dbReference type="GO" id="GO:0019546">
    <property type="term" value="P:L-arginine deiminase pathway"/>
    <property type="evidence" value="ECO:0007669"/>
    <property type="project" value="TreeGrafter"/>
</dbReference>
<sequence>MKKFNVNVSSEIGQLEGVILHTPGQEVENMTPQNAERALYSDILNLSVARQEYAQLKGVLEKVANTFEVRDLLTQTLQNSHAKERIINRICEREDAFCEISALYDLPEEELARQLIEGSILKRDNLTKFLSKERFALRPLHNFLFTRDTSMTVYDEVLIGKMASPVRDREALIMEAIFKDHPLFGVKTINPIVPIKNIPSSPLASIEGGDVEIARDDVILIGTGVRTTSQGIDYLIESIKEKKTSAKHIIVQELPHTPESFIHLDMTFTFLNKDEVMVYEPLILGNNKYQTIHITIDNGEVTSIKLHEDLLQALKEVGMDMKPIQCGGTKDDWTMEREQWHSGANFFSIAPGKVIGYERNNYTIEEMSKNGYDIIKAQDIIENKADIHASKKAVITIAGSELSRGGGGARCMTMPVGRKKVDW</sequence>
<comment type="similarity">
    <text evidence="2">Belongs to the arginine deiminase family.</text>
</comment>
<comment type="catalytic activity">
    <reaction evidence="5">
        <text>L-arginine + H2O = L-citrulline + NH4(+)</text>
        <dbReference type="Rhea" id="RHEA:19597"/>
        <dbReference type="ChEBI" id="CHEBI:15377"/>
        <dbReference type="ChEBI" id="CHEBI:28938"/>
        <dbReference type="ChEBI" id="CHEBI:32682"/>
        <dbReference type="ChEBI" id="CHEBI:57743"/>
        <dbReference type="EC" id="3.5.3.6"/>
    </reaction>
</comment>
<dbReference type="SUPFAM" id="SSF55909">
    <property type="entry name" value="Pentein"/>
    <property type="match status" value="1"/>
</dbReference>
<dbReference type="PANTHER" id="PTHR47271:SF2">
    <property type="entry name" value="ARGININE DEIMINASE"/>
    <property type="match status" value="1"/>
</dbReference>
<dbReference type="Gene3D" id="3.75.10.10">
    <property type="entry name" value="L-arginine/glycine Amidinotransferase, Chain A"/>
    <property type="match status" value="1"/>
</dbReference>
<evidence type="ECO:0000313" key="9">
    <source>
        <dbReference type="Proteomes" id="UP000240621"/>
    </source>
</evidence>
<accession>A0A2P8CKJ4</accession>
<dbReference type="Proteomes" id="UP000240621">
    <property type="component" value="Unassembled WGS sequence"/>
</dbReference>
<dbReference type="Proteomes" id="UP000396862">
    <property type="component" value="Unassembled WGS sequence"/>
</dbReference>
<proteinExistence type="inferred from homology"/>
<evidence type="ECO:0000256" key="2">
    <source>
        <dbReference type="ARBA" id="ARBA00010206"/>
    </source>
</evidence>
<evidence type="ECO:0000256" key="4">
    <source>
        <dbReference type="ARBA" id="ARBA00022801"/>
    </source>
</evidence>